<keyword evidence="1" id="KW-0812">Transmembrane</keyword>
<comment type="caution">
    <text evidence="2">The sequence shown here is derived from an EMBL/GenBank/DDBJ whole genome shotgun (WGS) entry which is preliminary data.</text>
</comment>
<accession>A0A4R3LFG9</accession>
<keyword evidence="1" id="KW-0472">Membrane</keyword>
<proteinExistence type="predicted"/>
<protein>
    <recommendedName>
        <fullName evidence="4">Cation/multidrug efflux pump</fullName>
    </recommendedName>
</protein>
<evidence type="ECO:0000256" key="1">
    <source>
        <dbReference type="SAM" id="Phobius"/>
    </source>
</evidence>
<keyword evidence="1" id="KW-1133">Transmembrane helix</keyword>
<dbReference type="EMBL" id="SMAF01000009">
    <property type="protein sequence ID" value="TCS98240.1"/>
    <property type="molecule type" value="Genomic_DNA"/>
</dbReference>
<organism evidence="2 3">
    <name type="scientific">Pseudofulvimonas gallinarii</name>
    <dbReference type="NCBI Taxonomy" id="634155"/>
    <lineage>
        <taxon>Bacteria</taxon>
        <taxon>Pseudomonadati</taxon>
        <taxon>Pseudomonadota</taxon>
        <taxon>Gammaproteobacteria</taxon>
        <taxon>Lysobacterales</taxon>
        <taxon>Rhodanobacteraceae</taxon>
        <taxon>Pseudofulvimonas</taxon>
    </lineage>
</organism>
<name>A0A4R3LFG9_9GAMM</name>
<dbReference type="RefSeq" id="WP_123520729.1">
    <property type="nucleotide sequence ID" value="NZ_JBHLWF010000086.1"/>
</dbReference>
<evidence type="ECO:0000313" key="3">
    <source>
        <dbReference type="Proteomes" id="UP000294599"/>
    </source>
</evidence>
<evidence type="ECO:0000313" key="2">
    <source>
        <dbReference type="EMBL" id="TCS98240.1"/>
    </source>
</evidence>
<feature type="transmembrane region" description="Helical" evidence="1">
    <location>
        <begin position="52"/>
        <end position="74"/>
    </location>
</feature>
<evidence type="ECO:0008006" key="4">
    <source>
        <dbReference type="Google" id="ProtNLM"/>
    </source>
</evidence>
<reference evidence="2 3" key="1">
    <citation type="submission" date="2019-03" db="EMBL/GenBank/DDBJ databases">
        <title>Genomic Encyclopedia of Type Strains, Phase IV (KMG-IV): sequencing the most valuable type-strain genomes for metagenomic binning, comparative biology and taxonomic classification.</title>
        <authorList>
            <person name="Goeker M."/>
        </authorList>
    </citation>
    <scope>NUCLEOTIDE SEQUENCE [LARGE SCALE GENOMIC DNA]</scope>
    <source>
        <strain evidence="2 3">DSM 21944</strain>
    </source>
</reference>
<dbReference type="Proteomes" id="UP000294599">
    <property type="component" value="Unassembled WGS sequence"/>
</dbReference>
<gene>
    <name evidence="2" type="ORF">EDC25_10993</name>
</gene>
<feature type="transmembrane region" description="Helical" evidence="1">
    <location>
        <begin position="12"/>
        <end position="32"/>
    </location>
</feature>
<dbReference type="OrthoDB" id="9156649at2"/>
<keyword evidence="3" id="KW-1185">Reference proteome</keyword>
<sequence>MSPPTHLTGTFGLFGALVGVAVVLALLALWALSSLVKAARARRPLRTLNRLALSTVLALAAAGSAFFGLALHGYDRLTSEVPVARLSFARSGDQQWLAHLRLADGRQLELALAGDEWQLDARVLKWRPYAVIAGLDPVYKIDRLSGRYRDIELERSRSRSAHDLAGDGALDLWQLARAYPKWLPFVDTEYGSGAYLPMREGVEYEVTLSPLGGLVARTVTPATAPAGRD</sequence>
<dbReference type="AlphaFoldDB" id="A0A4R3LFG9"/>